<keyword evidence="2 7" id="KW-0813">Transport</keyword>
<name>A0A3D8J715_9HELI</name>
<evidence type="ECO:0000256" key="2">
    <source>
        <dbReference type="ARBA" id="ARBA00022448"/>
    </source>
</evidence>
<dbReference type="InterPro" id="IPR000515">
    <property type="entry name" value="MetI-like"/>
</dbReference>
<dbReference type="SUPFAM" id="SSF161098">
    <property type="entry name" value="MetI-like"/>
    <property type="match status" value="1"/>
</dbReference>
<feature type="transmembrane region" description="Helical" evidence="7">
    <location>
        <begin position="12"/>
        <end position="37"/>
    </location>
</feature>
<dbReference type="AlphaFoldDB" id="A0A3D8J715"/>
<evidence type="ECO:0000256" key="4">
    <source>
        <dbReference type="ARBA" id="ARBA00022692"/>
    </source>
</evidence>
<evidence type="ECO:0000259" key="8">
    <source>
        <dbReference type="PROSITE" id="PS50928"/>
    </source>
</evidence>
<accession>A0A3D8J715</accession>
<dbReference type="OrthoDB" id="9793490at2"/>
<dbReference type="InterPro" id="IPR051322">
    <property type="entry name" value="AA_ABC_Transporter_Permease"/>
</dbReference>
<dbReference type="CDD" id="cd06261">
    <property type="entry name" value="TM_PBP2"/>
    <property type="match status" value="1"/>
</dbReference>
<feature type="transmembrane region" description="Helical" evidence="7">
    <location>
        <begin position="183"/>
        <end position="207"/>
    </location>
</feature>
<proteinExistence type="inferred from homology"/>
<dbReference type="GO" id="GO:0005886">
    <property type="term" value="C:plasma membrane"/>
    <property type="evidence" value="ECO:0007669"/>
    <property type="project" value="UniProtKB-SubCell"/>
</dbReference>
<dbReference type="Pfam" id="PF00528">
    <property type="entry name" value="BPD_transp_1"/>
    <property type="match status" value="1"/>
</dbReference>
<feature type="transmembrane region" description="Helical" evidence="7">
    <location>
        <begin position="58"/>
        <end position="79"/>
    </location>
</feature>
<feature type="transmembrane region" description="Helical" evidence="7">
    <location>
        <begin position="85"/>
        <end position="104"/>
    </location>
</feature>
<dbReference type="PROSITE" id="PS50928">
    <property type="entry name" value="ABC_TM1"/>
    <property type="match status" value="1"/>
</dbReference>
<dbReference type="Proteomes" id="UP000256695">
    <property type="component" value="Unassembled WGS sequence"/>
</dbReference>
<sequence length="215" mass="23048">MLNLLLESTIDTIIMVIGSSLLALFFGLPLGIFLFATQKNSIFPMPKTHKILGSIVNVIRSFPFIILIVLLLPISRFLIGTSIGVGAAIISLSIAATPFLARLFESALSEIDKGLIEATLSMGGSKVDVIKMILHETLPALINALVVAIISIIGYSAMAGALGAGGLGDLAIRIGFQSNQPEILFWTVIITIVIVQLFQAIGDFIVYQIRKKRKG</sequence>
<dbReference type="PANTHER" id="PTHR30450:SF1">
    <property type="entry name" value="D-METHIONINE TRANSPORT SYSTEM PERMEASE PROTEIN METI-RELATED"/>
    <property type="match status" value="1"/>
</dbReference>
<comment type="subcellular location">
    <subcellularLocation>
        <location evidence="1 7">Cell membrane</location>
        <topology evidence="1 7">Multi-pass membrane protein</topology>
    </subcellularLocation>
</comment>
<evidence type="ECO:0000256" key="7">
    <source>
        <dbReference type="RuleBase" id="RU363032"/>
    </source>
</evidence>
<dbReference type="EMBL" id="NXLX01000011">
    <property type="protein sequence ID" value="RDU73283.1"/>
    <property type="molecule type" value="Genomic_DNA"/>
</dbReference>
<reference evidence="9 10" key="1">
    <citation type="submission" date="2018-04" db="EMBL/GenBank/DDBJ databases">
        <title>Novel Campyloabacter and Helicobacter Species and Strains.</title>
        <authorList>
            <person name="Mannion A.J."/>
            <person name="Shen Z."/>
            <person name="Fox J.G."/>
        </authorList>
    </citation>
    <scope>NUCLEOTIDE SEQUENCE [LARGE SCALE GENOMIC DNA]</scope>
    <source>
        <strain evidence="9 10">MIT 04-9362</strain>
    </source>
</reference>
<gene>
    <name evidence="9" type="ORF">CQA57_05190</name>
</gene>
<evidence type="ECO:0000313" key="9">
    <source>
        <dbReference type="EMBL" id="RDU73283.1"/>
    </source>
</evidence>
<dbReference type="Gene3D" id="1.10.3720.10">
    <property type="entry name" value="MetI-like"/>
    <property type="match status" value="1"/>
</dbReference>
<dbReference type="PANTHER" id="PTHR30450">
    <property type="entry name" value="ABC TRANSPORTER PERMEASE"/>
    <property type="match status" value="1"/>
</dbReference>
<keyword evidence="5 7" id="KW-1133">Transmembrane helix</keyword>
<organism evidence="9 10">
    <name type="scientific">Helicobacter anseris</name>
    <dbReference type="NCBI Taxonomy" id="375926"/>
    <lineage>
        <taxon>Bacteria</taxon>
        <taxon>Pseudomonadati</taxon>
        <taxon>Campylobacterota</taxon>
        <taxon>Epsilonproteobacteria</taxon>
        <taxon>Campylobacterales</taxon>
        <taxon>Helicobacteraceae</taxon>
        <taxon>Helicobacter</taxon>
    </lineage>
</organism>
<evidence type="ECO:0000256" key="5">
    <source>
        <dbReference type="ARBA" id="ARBA00022989"/>
    </source>
</evidence>
<feature type="domain" description="ABC transmembrane type-1" evidence="8">
    <location>
        <begin position="9"/>
        <end position="202"/>
    </location>
</feature>
<comment type="caution">
    <text evidence="9">The sequence shown here is derived from an EMBL/GenBank/DDBJ whole genome shotgun (WGS) entry which is preliminary data.</text>
</comment>
<evidence type="ECO:0000256" key="3">
    <source>
        <dbReference type="ARBA" id="ARBA00022475"/>
    </source>
</evidence>
<keyword evidence="6 7" id="KW-0472">Membrane</keyword>
<evidence type="ECO:0000313" key="10">
    <source>
        <dbReference type="Proteomes" id="UP000256695"/>
    </source>
</evidence>
<comment type="similarity">
    <text evidence="7">Belongs to the binding-protein-dependent transport system permease family.</text>
</comment>
<evidence type="ECO:0000256" key="1">
    <source>
        <dbReference type="ARBA" id="ARBA00004651"/>
    </source>
</evidence>
<keyword evidence="10" id="KW-1185">Reference proteome</keyword>
<keyword evidence="4 7" id="KW-0812">Transmembrane</keyword>
<dbReference type="GO" id="GO:0048473">
    <property type="term" value="P:D-methionine transmembrane transport"/>
    <property type="evidence" value="ECO:0007669"/>
    <property type="project" value="TreeGrafter"/>
</dbReference>
<dbReference type="InterPro" id="IPR035906">
    <property type="entry name" value="MetI-like_sf"/>
</dbReference>
<feature type="transmembrane region" description="Helical" evidence="7">
    <location>
        <begin position="140"/>
        <end position="163"/>
    </location>
</feature>
<keyword evidence="3" id="KW-1003">Cell membrane</keyword>
<protein>
    <submittedName>
        <fullName evidence="9">ABC transporter permease</fullName>
    </submittedName>
</protein>
<evidence type="ECO:0000256" key="6">
    <source>
        <dbReference type="ARBA" id="ARBA00023136"/>
    </source>
</evidence>